<evidence type="ECO:0000259" key="7">
    <source>
        <dbReference type="PROSITE" id="PS50850"/>
    </source>
</evidence>
<sequence>MSSAISTEEADTPSNQTLHEENLTEKHERSPTPTETHTGNELEKAQDSEDDSFLVKLDPSEDPVLFSPFKKWLVIMVISAGSFCVTCASSMASFTEQALAEEFHVSREPTILMISLFVLGLGVGPLITGPFSEVYGRSIIYQVSYVLLVLFSLPVVFAPDLGVALTFRFLLGAAGASFLSVAGGSIADLFSGPQVRMPMAAYTMSPFLGPVFGPLLSGFINQNLYWRWTYRILIIWSFVQLIAIFLFVPETYAPVLLRRKSRRLRKETGDERYWAPLDRHEINFAWSLLLSCYVPFSMSHSTPFIFAMLNLFFRASDVRQNGPSARYLDCSASRNLVPNVPGLSDHIRTRAPLQRSEHRPHLSGHRHRHGRGSLYTAILGQASLSLASASSVLAKHKYRHHARAAAANGGKAPPETLLVMGQVGGIMVPLSLYWFAFTTYPRVHWVVPIIASIPFGTGTFFVFTATFTYLVTAYRPIAASAMAANSALRSSFAAAFPLFAGAMYNKLGTVGATALLAGLATIMVPLPFIFYRMGPELRAKSRFAV</sequence>
<dbReference type="GO" id="GO:0005886">
    <property type="term" value="C:plasma membrane"/>
    <property type="evidence" value="ECO:0007669"/>
    <property type="project" value="TreeGrafter"/>
</dbReference>
<feature type="transmembrane region" description="Helical" evidence="6">
    <location>
        <begin position="415"/>
        <end position="437"/>
    </location>
</feature>
<evidence type="ECO:0000256" key="3">
    <source>
        <dbReference type="ARBA" id="ARBA00022989"/>
    </source>
</evidence>
<dbReference type="PANTHER" id="PTHR23502:SF7">
    <property type="entry name" value="DRUG_PROTON ANTIPORTER YHK8-RELATED"/>
    <property type="match status" value="1"/>
</dbReference>
<evidence type="ECO:0000256" key="2">
    <source>
        <dbReference type="ARBA" id="ARBA00022692"/>
    </source>
</evidence>
<feature type="transmembrane region" description="Helical" evidence="6">
    <location>
        <begin position="199"/>
        <end position="220"/>
    </location>
</feature>
<accession>A0AAD2K2L5</accession>
<evidence type="ECO:0000256" key="4">
    <source>
        <dbReference type="ARBA" id="ARBA00023136"/>
    </source>
</evidence>
<keyword evidence="2 6" id="KW-0812">Transmembrane</keyword>
<feature type="transmembrane region" description="Helical" evidence="6">
    <location>
        <begin position="374"/>
        <end position="394"/>
    </location>
</feature>
<feature type="transmembrane region" description="Helical" evidence="6">
    <location>
        <begin position="139"/>
        <end position="157"/>
    </location>
</feature>
<gene>
    <name evidence="8" type="ORF">MYCIT1_LOCUS23376</name>
</gene>
<evidence type="ECO:0000256" key="5">
    <source>
        <dbReference type="SAM" id="MobiDB-lite"/>
    </source>
</evidence>
<comment type="subcellular location">
    <subcellularLocation>
        <location evidence="1">Membrane</location>
        <topology evidence="1">Multi-pass membrane protein</topology>
    </subcellularLocation>
</comment>
<keyword evidence="9" id="KW-1185">Reference proteome</keyword>
<feature type="compositionally biased region" description="Basic and acidic residues" evidence="5">
    <location>
        <begin position="38"/>
        <end position="47"/>
    </location>
</feature>
<keyword evidence="4 6" id="KW-0472">Membrane</keyword>
<feature type="transmembrane region" description="Helical" evidence="6">
    <location>
        <begin position="72"/>
        <end position="91"/>
    </location>
</feature>
<feature type="compositionally biased region" description="Polar residues" evidence="5">
    <location>
        <begin position="1"/>
        <end position="17"/>
    </location>
</feature>
<feature type="transmembrane region" description="Helical" evidence="6">
    <location>
        <begin position="232"/>
        <end position="257"/>
    </location>
</feature>
<dbReference type="AlphaFoldDB" id="A0AAD2K2L5"/>
<dbReference type="Pfam" id="PF07690">
    <property type="entry name" value="MFS_1"/>
    <property type="match status" value="1"/>
</dbReference>
<dbReference type="InterPro" id="IPR036259">
    <property type="entry name" value="MFS_trans_sf"/>
</dbReference>
<keyword evidence="3 6" id="KW-1133">Transmembrane helix</keyword>
<evidence type="ECO:0000256" key="1">
    <source>
        <dbReference type="ARBA" id="ARBA00004141"/>
    </source>
</evidence>
<feature type="transmembrane region" description="Helical" evidence="6">
    <location>
        <begin position="486"/>
        <end position="504"/>
    </location>
</feature>
<proteinExistence type="predicted"/>
<feature type="compositionally biased region" description="Basic and acidic residues" evidence="5">
    <location>
        <begin position="18"/>
        <end position="30"/>
    </location>
</feature>
<dbReference type="InterPro" id="IPR011701">
    <property type="entry name" value="MFS"/>
</dbReference>
<dbReference type="EMBL" id="CAVNYO010000405">
    <property type="protein sequence ID" value="CAK5275547.1"/>
    <property type="molecule type" value="Genomic_DNA"/>
</dbReference>
<evidence type="ECO:0000313" key="8">
    <source>
        <dbReference type="EMBL" id="CAK5275547.1"/>
    </source>
</evidence>
<dbReference type="PROSITE" id="PS50850">
    <property type="entry name" value="MFS"/>
    <property type="match status" value="1"/>
</dbReference>
<reference evidence="8" key="1">
    <citation type="submission" date="2023-11" db="EMBL/GenBank/DDBJ databases">
        <authorList>
            <person name="De Vega J J."/>
            <person name="De Vega J J."/>
        </authorList>
    </citation>
    <scope>NUCLEOTIDE SEQUENCE</scope>
</reference>
<dbReference type="Proteomes" id="UP001295794">
    <property type="component" value="Unassembled WGS sequence"/>
</dbReference>
<organism evidence="8 9">
    <name type="scientific">Mycena citricolor</name>
    <dbReference type="NCBI Taxonomy" id="2018698"/>
    <lineage>
        <taxon>Eukaryota</taxon>
        <taxon>Fungi</taxon>
        <taxon>Dikarya</taxon>
        <taxon>Basidiomycota</taxon>
        <taxon>Agaricomycotina</taxon>
        <taxon>Agaricomycetes</taxon>
        <taxon>Agaricomycetidae</taxon>
        <taxon>Agaricales</taxon>
        <taxon>Marasmiineae</taxon>
        <taxon>Mycenaceae</taxon>
        <taxon>Mycena</taxon>
    </lineage>
</organism>
<dbReference type="GO" id="GO:0022857">
    <property type="term" value="F:transmembrane transporter activity"/>
    <property type="evidence" value="ECO:0007669"/>
    <property type="project" value="InterPro"/>
</dbReference>
<dbReference type="InterPro" id="IPR020846">
    <property type="entry name" value="MFS_dom"/>
</dbReference>
<dbReference type="PANTHER" id="PTHR23502">
    <property type="entry name" value="MAJOR FACILITATOR SUPERFAMILY"/>
    <property type="match status" value="1"/>
</dbReference>
<feature type="region of interest" description="Disordered" evidence="5">
    <location>
        <begin position="1"/>
        <end position="51"/>
    </location>
</feature>
<dbReference type="SUPFAM" id="SSF103473">
    <property type="entry name" value="MFS general substrate transporter"/>
    <property type="match status" value="1"/>
</dbReference>
<feature type="transmembrane region" description="Helical" evidence="6">
    <location>
        <begin position="169"/>
        <end position="187"/>
    </location>
</feature>
<name>A0AAD2K2L5_9AGAR</name>
<evidence type="ECO:0000256" key="6">
    <source>
        <dbReference type="SAM" id="Phobius"/>
    </source>
</evidence>
<feature type="domain" description="Major facilitator superfamily (MFS) profile" evidence="7">
    <location>
        <begin position="74"/>
        <end position="545"/>
    </location>
</feature>
<comment type="caution">
    <text evidence="8">The sequence shown here is derived from an EMBL/GenBank/DDBJ whole genome shotgun (WGS) entry which is preliminary data.</text>
</comment>
<evidence type="ECO:0000313" key="9">
    <source>
        <dbReference type="Proteomes" id="UP001295794"/>
    </source>
</evidence>
<feature type="transmembrane region" description="Helical" evidence="6">
    <location>
        <begin position="111"/>
        <end position="127"/>
    </location>
</feature>
<protein>
    <recommendedName>
        <fullName evidence="7">Major facilitator superfamily (MFS) profile domain-containing protein</fullName>
    </recommendedName>
</protein>
<feature type="transmembrane region" description="Helical" evidence="6">
    <location>
        <begin position="288"/>
        <end position="313"/>
    </location>
</feature>
<feature type="transmembrane region" description="Helical" evidence="6">
    <location>
        <begin position="510"/>
        <end position="531"/>
    </location>
</feature>
<dbReference type="Gene3D" id="1.20.1720.10">
    <property type="entry name" value="Multidrug resistance protein D"/>
    <property type="match status" value="1"/>
</dbReference>
<feature type="transmembrane region" description="Helical" evidence="6">
    <location>
        <begin position="449"/>
        <end position="474"/>
    </location>
</feature>